<reference evidence="1 2" key="1">
    <citation type="submission" date="2015-08" db="EMBL/GenBank/DDBJ databases">
        <title>The genome of the Asian arowana (Scleropages formosus).</title>
        <authorList>
            <person name="Tan M.H."/>
            <person name="Gan H.M."/>
            <person name="Croft L.J."/>
            <person name="Austin C.M."/>
        </authorList>
    </citation>
    <scope>NUCLEOTIDE SEQUENCE [LARGE SCALE GENOMIC DNA]</scope>
    <source>
        <strain evidence="1">Aro1</strain>
    </source>
</reference>
<proteinExistence type="predicted"/>
<dbReference type="Proteomes" id="UP000034805">
    <property type="component" value="Unassembled WGS sequence"/>
</dbReference>
<evidence type="ECO:0000313" key="1">
    <source>
        <dbReference type="EMBL" id="KPP57291.1"/>
    </source>
</evidence>
<protein>
    <submittedName>
        <fullName evidence="1">Uncharacterized protein</fullName>
    </submittedName>
</protein>
<evidence type="ECO:0000313" key="2">
    <source>
        <dbReference type="Proteomes" id="UP000034805"/>
    </source>
</evidence>
<name>A0A0P7UED1_SCLFO</name>
<feature type="non-terminal residue" evidence="1">
    <location>
        <position position="1"/>
    </location>
</feature>
<dbReference type="AlphaFoldDB" id="A0A0P7UED1"/>
<gene>
    <name evidence="1" type="ORF">Z043_125005</name>
</gene>
<dbReference type="EMBL" id="JARO02016922">
    <property type="protein sequence ID" value="KPP57291.1"/>
    <property type="molecule type" value="Genomic_DNA"/>
</dbReference>
<feature type="non-terminal residue" evidence="1">
    <location>
        <position position="247"/>
    </location>
</feature>
<accession>A0A0P7UED1</accession>
<sequence>IGLCNLPISLSHYLIASFNPLAGNKIPIKLSNFHKRVLLIWTLVYKHNFSPHKYVMWNNRDILYKHKSLFFESWVKTDILLVKQLFNSSGQLIRYDEFMTKYKIAVTPKEFGRLFDVIPSGVIMLFRNQQPSLTPASPDMDPCSSAVGQICFSASFCRNNRAIRAFFQRDIVTVPYVIPYWNIFTDDIPWIKVGTVPVKFLLTDKVREVSYKSIHKMYPNLKKTLTPGVYFVKVLQEQLSTYFDSVD</sequence>
<comment type="caution">
    <text evidence="1">The sequence shown here is derived from an EMBL/GenBank/DDBJ whole genome shotgun (WGS) entry which is preliminary data.</text>
</comment>
<organism evidence="1 2">
    <name type="scientific">Scleropages formosus</name>
    <name type="common">Asian bonytongue</name>
    <name type="synonym">Osteoglossum formosum</name>
    <dbReference type="NCBI Taxonomy" id="113540"/>
    <lineage>
        <taxon>Eukaryota</taxon>
        <taxon>Metazoa</taxon>
        <taxon>Chordata</taxon>
        <taxon>Craniata</taxon>
        <taxon>Vertebrata</taxon>
        <taxon>Euteleostomi</taxon>
        <taxon>Actinopterygii</taxon>
        <taxon>Neopterygii</taxon>
        <taxon>Teleostei</taxon>
        <taxon>Osteoglossocephala</taxon>
        <taxon>Osteoglossomorpha</taxon>
        <taxon>Osteoglossiformes</taxon>
        <taxon>Osteoglossidae</taxon>
        <taxon>Scleropages</taxon>
    </lineage>
</organism>